<reference evidence="1 2" key="1">
    <citation type="journal article" date="2019" name="Environ. Microbiol.">
        <title>At the nexus of three kingdoms: the genome of the mycorrhizal fungus Gigaspora margarita provides insights into plant, endobacterial and fungal interactions.</title>
        <authorList>
            <person name="Venice F."/>
            <person name="Ghignone S."/>
            <person name="Salvioli di Fossalunga A."/>
            <person name="Amselem J."/>
            <person name="Novero M."/>
            <person name="Xianan X."/>
            <person name="Sedzielewska Toro K."/>
            <person name="Morin E."/>
            <person name="Lipzen A."/>
            <person name="Grigoriev I.V."/>
            <person name="Henrissat B."/>
            <person name="Martin F.M."/>
            <person name="Bonfante P."/>
        </authorList>
    </citation>
    <scope>NUCLEOTIDE SEQUENCE [LARGE SCALE GENOMIC DNA]</scope>
    <source>
        <strain evidence="1 2">BEG34</strain>
    </source>
</reference>
<evidence type="ECO:0000313" key="2">
    <source>
        <dbReference type="Proteomes" id="UP000439903"/>
    </source>
</evidence>
<dbReference type="EMBL" id="WTPW01000521">
    <property type="protein sequence ID" value="KAF0502917.1"/>
    <property type="molecule type" value="Genomic_DNA"/>
</dbReference>
<protein>
    <submittedName>
        <fullName evidence="1">Uncharacterized protein</fullName>
    </submittedName>
</protein>
<comment type="caution">
    <text evidence="1">The sequence shown here is derived from an EMBL/GenBank/DDBJ whole genome shotgun (WGS) entry which is preliminary data.</text>
</comment>
<accession>A0A8H4AJE7</accession>
<organism evidence="1 2">
    <name type="scientific">Gigaspora margarita</name>
    <dbReference type="NCBI Taxonomy" id="4874"/>
    <lineage>
        <taxon>Eukaryota</taxon>
        <taxon>Fungi</taxon>
        <taxon>Fungi incertae sedis</taxon>
        <taxon>Mucoromycota</taxon>
        <taxon>Glomeromycotina</taxon>
        <taxon>Glomeromycetes</taxon>
        <taxon>Diversisporales</taxon>
        <taxon>Gigasporaceae</taxon>
        <taxon>Gigaspora</taxon>
    </lineage>
</organism>
<name>A0A8H4AJE7_GIGMA</name>
<dbReference type="AlphaFoldDB" id="A0A8H4AJE7"/>
<proteinExistence type="predicted"/>
<keyword evidence="2" id="KW-1185">Reference proteome</keyword>
<evidence type="ECO:0000313" key="1">
    <source>
        <dbReference type="EMBL" id="KAF0502917.1"/>
    </source>
</evidence>
<dbReference type="Proteomes" id="UP000439903">
    <property type="component" value="Unassembled WGS sequence"/>
</dbReference>
<gene>
    <name evidence="1" type="ORF">F8M41_019769</name>
</gene>
<sequence length="103" mass="12135">MSKSIFTCVEEYKESYKEDTTINQTTLEDAQIILSDNDEIDISEENYENTFTIDQVTFENILNDSDEMDTFKENYEDAFTIDQVTLKNARNMLNYDDEIEDIN</sequence>